<name>A0A1I7ZBF7_9BILA</name>
<reference evidence="3" key="1">
    <citation type="submission" date="2016-11" db="UniProtKB">
        <authorList>
            <consortium name="WormBaseParasite"/>
        </authorList>
    </citation>
    <scope>IDENTIFICATION</scope>
</reference>
<dbReference type="WBParaSite" id="L893_g24662.t1">
    <property type="protein sequence ID" value="L893_g24662.t1"/>
    <property type="gene ID" value="L893_g24662"/>
</dbReference>
<keyword evidence="2" id="KW-1185">Reference proteome</keyword>
<dbReference type="AlphaFoldDB" id="A0A1I7ZBF7"/>
<evidence type="ECO:0000256" key="1">
    <source>
        <dbReference type="SAM" id="MobiDB-lite"/>
    </source>
</evidence>
<sequence length="136" mass="14985">MTSYSCEGELPSAKFTPAATLVQRTFIDHRGASALERLPNTVESKRAKEAEGTEERSGTSSSRDGVRSERRPPCIIDGFLHFNSFARNLCQMSVVFRKERKVLGDDNGSVVSFNCPLAIEMSEIKNAEELDGVKAN</sequence>
<feature type="compositionally biased region" description="Basic and acidic residues" evidence="1">
    <location>
        <begin position="43"/>
        <end position="57"/>
    </location>
</feature>
<protein>
    <submittedName>
        <fullName evidence="3">Uncharacterized protein</fullName>
    </submittedName>
</protein>
<feature type="region of interest" description="Disordered" evidence="1">
    <location>
        <begin position="37"/>
        <end position="70"/>
    </location>
</feature>
<accession>A0A1I7ZBF7</accession>
<evidence type="ECO:0000313" key="3">
    <source>
        <dbReference type="WBParaSite" id="L893_g24662.t1"/>
    </source>
</evidence>
<proteinExistence type="predicted"/>
<evidence type="ECO:0000313" key="2">
    <source>
        <dbReference type="Proteomes" id="UP000095287"/>
    </source>
</evidence>
<organism evidence="2 3">
    <name type="scientific">Steinernema glaseri</name>
    <dbReference type="NCBI Taxonomy" id="37863"/>
    <lineage>
        <taxon>Eukaryota</taxon>
        <taxon>Metazoa</taxon>
        <taxon>Ecdysozoa</taxon>
        <taxon>Nematoda</taxon>
        <taxon>Chromadorea</taxon>
        <taxon>Rhabditida</taxon>
        <taxon>Tylenchina</taxon>
        <taxon>Panagrolaimomorpha</taxon>
        <taxon>Strongyloidoidea</taxon>
        <taxon>Steinernematidae</taxon>
        <taxon>Steinernema</taxon>
    </lineage>
</organism>
<dbReference type="Proteomes" id="UP000095287">
    <property type="component" value="Unplaced"/>
</dbReference>